<dbReference type="InterPro" id="IPR023210">
    <property type="entry name" value="NADP_OxRdtase_dom"/>
</dbReference>
<dbReference type="InterPro" id="IPR015067">
    <property type="entry name" value="DUF1893_TM1506-like"/>
</dbReference>
<dbReference type="GO" id="GO:0051536">
    <property type="term" value="F:iron-sulfur cluster binding"/>
    <property type="evidence" value="ECO:0007669"/>
    <property type="project" value="UniProtKB-KW"/>
</dbReference>
<evidence type="ECO:0000256" key="3">
    <source>
        <dbReference type="ARBA" id="ARBA00023014"/>
    </source>
</evidence>
<dbReference type="PROSITE" id="PS51379">
    <property type="entry name" value="4FE4S_FER_2"/>
    <property type="match status" value="1"/>
</dbReference>
<dbReference type="InterPro" id="IPR037081">
    <property type="entry name" value="Hyp_TM1506"/>
</dbReference>
<keyword evidence="1" id="KW-0479">Metal-binding</keyword>
<dbReference type="Gene3D" id="3.30.70.20">
    <property type="match status" value="1"/>
</dbReference>
<dbReference type="GO" id="GO:0003824">
    <property type="term" value="F:catalytic activity"/>
    <property type="evidence" value="ECO:0007669"/>
    <property type="project" value="InterPro"/>
</dbReference>
<keyword evidence="2" id="KW-0408">Iron</keyword>
<protein>
    <submittedName>
        <fullName evidence="5">DUF1893 domain-containing protein</fullName>
    </submittedName>
</protein>
<dbReference type="Pfam" id="PF13187">
    <property type="entry name" value="Fer4_9"/>
    <property type="match status" value="1"/>
</dbReference>
<organism evidence="5 6">
    <name type="scientific">Candidatus Coproplasma stercoripullorum</name>
    <dbReference type="NCBI Taxonomy" id="2840751"/>
    <lineage>
        <taxon>Bacteria</taxon>
        <taxon>Bacillati</taxon>
        <taxon>Bacillota</taxon>
        <taxon>Clostridia</taxon>
        <taxon>Eubacteriales</taxon>
        <taxon>Candidatus Coproplasma</taxon>
    </lineage>
</organism>
<dbReference type="SUPFAM" id="SSF54862">
    <property type="entry name" value="4Fe-4S ferredoxins"/>
    <property type="match status" value="1"/>
</dbReference>
<proteinExistence type="predicted"/>
<reference evidence="5" key="2">
    <citation type="journal article" date="2021" name="PeerJ">
        <title>Extensive microbial diversity within the chicken gut microbiome revealed by metagenomics and culture.</title>
        <authorList>
            <person name="Gilroy R."/>
            <person name="Ravi A."/>
            <person name="Getino M."/>
            <person name="Pursley I."/>
            <person name="Horton D.L."/>
            <person name="Alikhan N.F."/>
            <person name="Baker D."/>
            <person name="Gharbi K."/>
            <person name="Hall N."/>
            <person name="Watson M."/>
            <person name="Adriaenssens E.M."/>
            <person name="Foster-Nyarko E."/>
            <person name="Jarju S."/>
            <person name="Secka A."/>
            <person name="Antonio M."/>
            <person name="Oren A."/>
            <person name="Chaudhuri R.R."/>
            <person name="La Ragione R."/>
            <person name="Hildebrand F."/>
            <person name="Pallen M.J."/>
        </authorList>
    </citation>
    <scope>NUCLEOTIDE SEQUENCE</scope>
    <source>
        <strain evidence="5">ChiW25-3613</strain>
    </source>
</reference>
<dbReference type="CDD" id="cd19096">
    <property type="entry name" value="AKR_Fe-S_oxidoreductase"/>
    <property type="match status" value="1"/>
</dbReference>
<reference evidence="5" key="1">
    <citation type="submission" date="2020-10" db="EMBL/GenBank/DDBJ databases">
        <authorList>
            <person name="Gilroy R."/>
        </authorList>
    </citation>
    <scope>NUCLEOTIDE SEQUENCE</scope>
    <source>
        <strain evidence="5">ChiW25-3613</strain>
    </source>
</reference>
<dbReference type="InterPro" id="IPR017900">
    <property type="entry name" value="4Fe4S_Fe_S_CS"/>
</dbReference>
<dbReference type="PROSITE" id="PS00198">
    <property type="entry name" value="4FE4S_FER_1"/>
    <property type="match status" value="1"/>
</dbReference>
<dbReference type="Gene3D" id="3.20.20.100">
    <property type="entry name" value="NADP-dependent oxidoreductase domain"/>
    <property type="match status" value="1"/>
</dbReference>
<sequence>MNAIERAKRLLCGRATFALVNGKRERVYYESGIQPLLNLSDKDRELLKGAAVADKIVGKAAACLMAAGGAAEVYAGVMSRGAMKVFDKCGIKYTFDTETEIISDRTGTGACPMEQTVRYIDDPAKAEEAIRRTQHILKLRAQGGKEMKKLGFGMMRLPLLSGDQKDVDLEQVKKMADEFLARGFEYFDTAWMYHEHTSELVARECLVKRYPREVFRLATKLPAFSLNSAEEMQSTFDRQCEKCGVDYFDYYLIHNINEDNYINKVQKFDAFGFVKKLKEQGKIRHYGFSFHDTADVLDRVLSDHPDAEFVQLQINYLDWDSERVQSGKCWEVARRHGKPIIIMEPVKGGTLANVPPQAEALFKAKEPGMSVPSWAIRFAAGLDGVFMVLSGMSTEAQLDDNTSFMSDFKPLDEGELETVKKVASIIKGTGAIACTACRYCAENCPMDIAIPDYFAAYNGDILDGGKNAAKHRAEYETFAEGHGTASACVRCGACEEHCPQHLHIRDLLEKVAAKFE</sequence>
<dbReference type="InterPro" id="IPR017896">
    <property type="entry name" value="4Fe4S_Fe-S-bd"/>
</dbReference>
<accession>A0A9D1AHY6</accession>
<comment type="caution">
    <text evidence="5">The sequence shown here is derived from an EMBL/GenBank/DDBJ whole genome shotgun (WGS) entry which is preliminary data.</text>
</comment>
<evidence type="ECO:0000256" key="2">
    <source>
        <dbReference type="ARBA" id="ARBA00023004"/>
    </source>
</evidence>
<evidence type="ECO:0000256" key="1">
    <source>
        <dbReference type="ARBA" id="ARBA00022723"/>
    </source>
</evidence>
<dbReference type="EMBL" id="DVHB01000065">
    <property type="protein sequence ID" value="HIR39489.1"/>
    <property type="molecule type" value="Genomic_DNA"/>
</dbReference>
<dbReference type="Pfam" id="PF00248">
    <property type="entry name" value="Aldo_ket_red"/>
    <property type="match status" value="1"/>
</dbReference>
<dbReference type="PANTHER" id="PTHR43312">
    <property type="entry name" value="D-THREO-ALDOSE 1-DEHYDROGENASE"/>
    <property type="match status" value="1"/>
</dbReference>
<feature type="domain" description="4Fe-4S ferredoxin-type" evidence="4">
    <location>
        <begin position="479"/>
        <end position="507"/>
    </location>
</feature>
<dbReference type="SUPFAM" id="SSF51430">
    <property type="entry name" value="NAD(P)-linked oxidoreductase"/>
    <property type="match status" value="1"/>
</dbReference>
<dbReference type="PANTHER" id="PTHR43312:SF2">
    <property type="entry name" value="OXIDOREDUCTASE"/>
    <property type="match status" value="1"/>
</dbReference>
<dbReference type="GO" id="GO:0046872">
    <property type="term" value="F:metal ion binding"/>
    <property type="evidence" value="ECO:0007669"/>
    <property type="project" value="UniProtKB-KW"/>
</dbReference>
<dbReference type="Pfam" id="PF08973">
    <property type="entry name" value="TM1506"/>
    <property type="match status" value="1"/>
</dbReference>
<dbReference type="InterPro" id="IPR036812">
    <property type="entry name" value="NAD(P)_OxRdtase_dom_sf"/>
</dbReference>
<evidence type="ECO:0000313" key="5">
    <source>
        <dbReference type="EMBL" id="HIR39489.1"/>
    </source>
</evidence>
<dbReference type="InterPro" id="IPR016193">
    <property type="entry name" value="Cytidine_deaminase-like"/>
</dbReference>
<dbReference type="Gene3D" id="3.40.140.30">
    <property type="entry name" value="Hypothetical protein TM1506"/>
    <property type="match status" value="1"/>
</dbReference>
<dbReference type="AlphaFoldDB" id="A0A9D1AHY6"/>
<dbReference type="InterPro" id="IPR053135">
    <property type="entry name" value="AKR2_Oxidoreductase"/>
</dbReference>
<dbReference type="SUPFAM" id="SSF53927">
    <property type="entry name" value="Cytidine deaminase-like"/>
    <property type="match status" value="1"/>
</dbReference>
<evidence type="ECO:0000259" key="4">
    <source>
        <dbReference type="PROSITE" id="PS51379"/>
    </source>
</evidence>
<dbReference type="Proteomes" id="UP000824179">
    <property type="component" value="Unassembled WGS sequence"/>
</dbReference>
<keyword evidence="3" id="KW-0411">Iron-sulfur</keyword>
<gene>
    <name evidence="5" type="ORF">IAB90_03810</name>
</gene>
<evidence type="ECO:0000313" key="6">
    <source>
        <dbReference type="Proteomes" id="UP000824179"/>
    </source>
</evidence>
<name>A0A9D1AHY6_9FIRM</name>